<proteinExistence type="predicted"/>
<keyword evidence="8 10" id="KW-1133">Transmembrane helix</keyword>
<sequence>MTSDKRNSHSNIYCRICHEDDSIEELIDPCDCTGSLGLIHASCLEKWLSASNTDHCEICKYTFILEKKEKPLCQSCFQWWRSTSTYGPQGITGDMICLVVLMPLCVVATYLCGIGANAYARLGFWEGIGLAVLCCMLVITFCLWLIITIRFHYISLIQWRKQNLDIKLLVKHKSGTAHIKAYWITNDNRNDDTIRNNNRFTCFIPIFRNNVDPLYNIQQQMTFV</sequence>
<dbReference type="Proteomes" id="UP000694924">
    <property type="component" value="Unplaced"/>
</dbReference>
<evidence type="ECO:0000256" key="6">
    <source>
        <dbReference type="ARBA" id="ARBA00022786"/>
    </source>
</evidence>
<evidence type="ECO:0000256" key="5">
    <source>
        <dbReference type="ARBA" id="ARBA00022771"/>
    </source>
</evidence>
<gene>
    <name evidence="13" type="primary">LOC107069421</name>
</gene>
<dbReference type="SMART" id="SM00744">
    <property type="entry name" value="RINGv"/>
    <property type="match status" value="1"/>
</dbReference>
<dbReference type="InterPro" id="IPR011016">
    <property type="entry name" value="Znf_RING-CH"/>
</dbReference>
<dbReference type="Gene3D" id="3.30.40.10">
    <property type="entry name" value="Zinc/RING finger domain, C3HC4 (zinc finger)"/>
    <property type="match status" value="1"/>
</dbReference>
<comment type="subcellular location">
    <subcellularLocation>
        <location evidence="1">Membrane</location>
        <topology evidence="1">Multi-pass membrane protein</topology>
    </subcellularLocation>
</comment>
<dbReference type="PROSITE" id="PS51292">
    <property type="entry name" value="ZF_RING_CH"/>
    <property type="match status" value="1"/>
</dbReference>
<keyword evidence="12" id="KW-1185">Reference proteome</keyword>
<keyword evidence="5" id="KW-0863">Zinc-finger</keyword>
<accession>A0ABM1IPR9</accession>
<keyword evidence="6" id="KW-0833">Ubl conjugation pathway</keyword>
<feature type="transmembrane region" description="Helical" evidence="10">
    <location>
        <begin position="128"/>
        <end position="151"/>
    </location>
</feature>
<evidence type="ECO:0000256" key="1">
    <source>
        <dbReference type="ARBA" id="ARBA00004141"/>
    </source>
</evidence>
<keyword evidence="9 10" id="KW-0472">Membrane</keyword>
<feature type="transmembrane region" description="Helical" evidence="10">
    <location>
        <begin position="95"/>
        <end position="116"/>
    </location>
</feature>
<keyword evidence="2" id="KW-0808">Transferase</keyword>
<keyword evidence="7" id="KW-0862">Zinc</keyword>
<dbReference type="GeneID" id="107069421"/>
<protein>
    <submittedName>
        <fullName evidence="13">E3 ubiquitin-protein ligase MARCH2-like</fullName>
    </submittedName>
</protein>
<evidence type="ECO:0000256" key="9">
    <source>
        <dbReference type="ARBA" id="ARBA00023136"/>
    </source>
</evidence>
<dbReference type="SUPFAM" id="SSF57850">
    <property type="entry name" value="RING/U-box"/>
    <property type="match status" value="1"/>
</dbReference>
<reference evidence="13" key="1">
    <citation type="submission" date="2025-08" db="UniProtKB">
        <authorList>
            <consortium name="RefSeq"/>
        </authorList>
    </citation>
    <scope>IDENTIFICATION</scope>
    <source>
        <tissue evidence="13">Whole body</tissue>
    </source>
</reference>
<keyword evidence="3 10" id="KW-0812">Transmembrane</keyword>
<keyword evidence="4" id="KW-0479">Metal-binding</keyword>
<evidence type="ECO:0000256" key="2">
    <source>
        <dbReference type="ARBA" id="ARBA00022679"/>
    </source>
</evidence>
<evidence type="ECO:0000313" key="12">
    <source>
        <dbReference type="Proteomes" id="UP000694924"/>
    </source>
</evidence>
<evidence type="ECO:0000259" key="11">
    <source>
        <dbReference type="PROSITE" id="PS51292"/>
    </source>
</evidence>
<dbReference type="RefSeq" id="XP_015182206.1">
    <property type="nucleotide sequence ID" value="XM_015326720.1"/>
</dbReference>
<evidence type="ECO:0000256" key="8">
    <source>
        <dbReference type="ARBA" id="ARBA00022989"/>
    </source>
</evidence>
<dbReference type="Pfam" id="PF12906">
    <property type="entry name" value="RINGv"/>
    <property type="match status" value="1"/>
</dbReference>
<evidence type="ECO:0000256" key="4">
    <source>
        <dbReference type="ARBA" id="ARBA00022723"/>
    </source>
</evidence>
<evidence type="ECO:0000256" key="10">
    <source>
        <dbReference type="SAM" id="Phobius"/>
    </source>
</evidence>
<dbReference type="InterPro" id="IPR013083">
    <property type="entry name" value="Znf_RING/FYVE/PHD"/>
</dbReference>
<evidence type="ECO:0000313" key="13">
    <source>
        <dbReference type="RefSeq" id="XP_015182206.1"/>
    </source>
</evidence>
<organism evidence="12 13">
    <name type="scientific">Polistes dominula</name>
    <name type="common">European paper wasp</name>
    <name type="synonym">Vespa dominula</name>
    <dbReference type="NCBI Taxonomy" id="743375"/>
    <lineage>
        <taxon>Eukaryota</taxon>
        <taxon>Metazoa</taxon>
        <taxon>Ecdysozoa</taxon>
        <taxon>Arthropoda</taxon>
        <taxon>Hexapoda</taxon>
        <taxon>Insecta</taxon>
        <taxon>Pterygota</taxon>
        <taxon>Neoptera</taxon>
        <taxon>Endopterygota</taxon>
        <taxon>Hymenoptera</taxon>
        <taxon>Apocrita</taxon>
        <taxon>Aculeata</taxon>
        <taxon>Vespoidea</taxon>
        <taxon>Vespidae</taxon>
        <taxon>Polistinae</taxon>
        <taxon>Polistini</taxon>
        <taxon>Polistes</taxon>
    </lineage>
</organism>
<dbReference type="PANTHER" id="PTHR46065">
    <property type="entry name" value="E3 UBIQUITIN-PROTEIN LIGASE MARCH 2/3 FAMILY MEMBER"/>
    <property type="match status" value="1"/>
</dbReference>
<feature type="domain" description="RING-CH-type" evidence="11">
    <location>
        <begin position="6"/>
        <end position="66"/>
    </location>
</feature>
<dbReference type="PANTHER" id="PTHR46065:SF3">
    <property type="entry name" value="FI20425P1"/>
    <property type="match status" value="1"/>
</dbReference>
<evidence type="ECO:0000256" key="7">
    <source>
        <dbReference type="ARBA" id="ARBA00022833"/>
    </source>
</evidence>
<name>A0ABM1IPR9_POLDO</name>
<evidence type="ECO:0000256" key="3">
    <source>
        <dbReference type="ARBA" id="ARBA00022692"/>
    </source>
</evidence>